<evidence type="ECO:0000256" key="1">
    <source>
        <dbReference type="SAM" id="MobiDB-lite"/>
    </source>
</evidence>
<feature type="region of interest" description="Disordered" evidence="1">
    <location>
        <begin position="112"/>
        <end position="137"/>
    </location>
</feature>
<evidence type="ECO:0000313" key="2">
    <source>
        <dbReference type="EMBL" id="SHF06573.1"/>
    </source>
</evidence>
<organism evidence="2 3">
    <name type="scientific">Thermomonas hydrothermalis</name>
    <dbReference type="NCBI Taxonomy" id="213588"/>
    <lineage>
        <taxon>Bacteria</taxon>
        <taxon>Pseudomonadati</taxon>
        <taxon>Pseudomonadota</taxon>
        <taxon>Gammaproteobacteria</taxon>
        <taxon>Lysobacterales</taxon>
        <taxon>Lysobacteraceae</taxon>
        <taxon>Thermomonas</taxon>
    </lineage>
</organism>
<dbReference type="AlphaFoldDB" id="A0A1M4YLP3"/>
<name>A0A1M4YLP3_9GAMM</name>
<proteinExistence type="predicted"/>
<dbReference type="Pfam" id="PF03692">
    <property type="entry name" value="CxxCxxCC"/>
    <property type="match status" value="1"/>
</dbReference>
<dbReference type="EMBL" id="FQUK01000028">
    <property type="protein sequence ID" value="SHF06573.1"/>
    <property type="molecule type" value="Genomic_DNA"/>
</dbReference>
<dbReference type="RefSeq" id="WP_072756176.1">
    <property type="nucleotide sequence ID" value="NZ_FQUK01000028.1"/>
</dbReference>
<sequence>MHPCLTCGACCTQYRVAFHWLESDEVTPGGVPAALTERLDAHRLCMRGTLAPPIRCVALDAEIGQRSRCRIHPQRPSVCREVDASWEFGKPSPQCDKARAAWGLPLLTPADWHWRDGAGNDPQPDDDDRSPSPPLAA</sequence>
<dbReference type="InterPro" id="IPR005358">
    <property type="entry name" value="Puta_zinc/iron-chelating_dom"/>
</dbReference>
<dbReference type="STRING" id="213588.SAMN02745204_01719"/>
<protein>
    <recommendedName>
        <fullName evidence="4">Zinc-or iron-chelating domain-containing protein</fullName>
    </recommendedName>
</protein>
<accession>A0A1M4YLP3</accession>
<dbReference type="Proteomes" id="UP000242857">
    <property type="component" value="Unassembled WGS sequence"/>
</dbReference>
<keyword evidence="3" id="KW-1185">Reference proteome</keyword>
<dbReference type="OrthoDB" id="196483at2"/>
<evidence type="ECO:0008006" key="4">
    <source>
        <dbReference type="Google" id="ProtNLM"/>
    </source>
</evidence>
<reference evidence="3" key="1">
    <citation type="submission" date="2016-11" db="EMBL/GenBank/DDBJ databases">
        <authorList>
            <person name="Varghese N."/>
            <person name="Submissions S."/>
        </authorList>
    </citation>
    <scope>NUCLEOTIDE SEQUENCE [LARGE SCALE GENOMIC DNA]</scope>
    <source>
        <strain evidence="3">DSM 14834</strain>
    </source>
</reference>
<evidence type="ECO:0000313" key="3">
    <source>
        <dbReference type="Proteomes" id="UP000242857"/>
    </source>
</evidence>
<gene>
    <name evidence="2" type="ORF">SAMN02745204_01719</name>
</gene>